<evidence type="ECO:0000313" key="1">
    <source>
        <dbReference type="EMBL" id="MBI0313038.1"/>
    </source>
</evidence>
<sequence length="93" mass="10248">MKATAHAECITWQQIDGTWSIGFYDLEADEPTEHFYFASRGHQSLEAVRDEYEGGIPEGALKVHPYGTLSTENRALLNAMAAHCLSGPRPKGV</sequence>
<dbReference type="Proteomes" id="UP000638849">
    <property type="component" value="Unassembled WGS sequence"/>
</dbReference>
<protein>
    <submittedName>
        <fullName evidence="1">Uncharacterized protein</fullName>
    </submittedName>
</protein>
<proteinExistence type="predicted"/>
<comment type="caution">
    <text evidence="1">The sequence shown here is derived from an EMBL/GenBank/DDBJ whole genome shotgun (WGS) entry which is preliminary data.</text>
</comment>
<dbReference type="EMBL" id="JAEEAQ010000052">
    <property type="protein sequence ID" value="MBI0313038.1"/>
    <property type="molecule type" value="Genomic_DNA"/>
</dbReference>
<name>A0ABS0R6R0_9ACTN</name>
<keyword evidence="2" id="KW-1185">Reference proteome</keyword>
<reference evidence="1 2" key="1">
    <citation type="submission" date="2020-12" db="EMBL/GenBank/DDBJ databases">
        <authorList>
            <person name="Kusuma A.B."/>
            <person name="Nouioui I."/>
            <person name="Goodfellow M."/>
        </authorList>
    </citation>
    <scope>NUCLEOTIDE SEQUENCE [LARGE SCALE GENOMIC DNA]</scope>
    <source>
        <strain evidence="1 2">DSM 41764</strain>
    </source>
</reference>
<accession>A0ABS0R6R0</accession>
<organism evidence="1 2">
    <name type="scientific">Streptomyces javensis</name>
    <dbReference type="NCBI Taxonomy" id="114698"/>
    <lineage>
        <taxon>Bacteria</taxon>
        <taxon>Bacillati</taxon>
        <taxon>Actinomycetota</taxon>
        <taxon>Actinomycetes</taxon>
        <taxon>Kitasatosporales</taxon>
        <taxon>Streptomycetaceae</taxon>
        <taxon>Streptomyces</taxon>
        <taxon>Streptomyces violaceusniger group</taxon>
    </lineage>
</organism>
<gene>
    <name evidence="1" type="ORF">JBF12_08540</name>
</gene>
<evidence type="ECO:0000313" key="2">
    <source>
        <dbReference type="Proteomes" id="UP000638849"/>
    </source>
</evidence>
<dbReference type="RefSeq" id="WP_198276232.1">
    <property type="nucleotide sequence ID" value="NZ_BAAAIF010000018.1"/>
</dbReference>